<dbReference type="AlphaFoldDB" id="A0A0B1TBP6"/>
<keyword evidence="1" id="KW-0175">Coiled coil</keyword>
<evidence type="ECO:0000313" key="4">
    <source>
        <dbReference type="Proteomes" id="UP000053660"/>
    </source>
</evidence>
<accession>A0A0B1TBP6</accession>
<feature type="coiled-coil region" evidence="1">
    <location>
        <begin position="477"/>
        <end position="504"/>
    </location>
</feature>
<sequence>MRKAKEPVIMRRVAGQQSVMPEEVVEEQVREVQPRTVTRRTPVKSSLYKFVMEEPHQTARQEQHKEADMVEAKVYAAGPQRTEKRIIVKEPSNKAAKNIEGAQRRKRSVLGQEAEQPVIMHKAAEQQSELSGEAVEVAENMQEVQPQIIRRMTPLKTPFDKTVHLHHTTRKMDSEGKLATTSSEKSSNAKPGKAKERAVVQEKTEAAVKRHDMQHEVAAREEKIGQQQECGHGKKDVQAVALEPEPVQPVVEEGLHTANEALKTPPVFRDTALELEPEWAALVRTTEIHTAKEPVKTPTVVQDVALELEPVMSEFHTAREPVKTPTTVEDVALVSEPAQSEFHTAKESVKTPTVVEDVAQELEPAQSELYTARESVKTPTVVEDVALLSKPAQLEFHTAKEPAKMPRKKMLQDVALLSKPAQLEFHTAKEPAKMPTVAKEVAIDLQPAQSGLRTAKESLKTPTTVEETHIVETRVVEKVAEEDLNKAEKNAAITEDSKVKKNAEKMVDAAEKSTQTSGKERAVVQTAKTVDEAVRSATTPAARSRPSPGRRRSIMVGVTT</sequence>
<keyword evidence="4" id="KW-1185">Reference proteome</keyword>
<feature type="region of interest" description="Disordered" evidence="2">
    <location>
        <begin position="95"/>
        <end position="114"/>
    </location>
</feature>
<reference evidence="3 4" key="1">
    <citation type="submission" date="2014-03" db="EMBL/GenBank/DDBJ databases">
        <title>Draft genome of the hookworm Oesophagostomum dentatum.</title>
        <authorList>
            <person name="Mitreva M."/>
        </authorList>
    </citation>
    <scope>NUCLEOTIDE SEQUENCE [LARGE SCALE GENOMIC DNA]</scope>
    <source>
        <strain evidence="3 4">OD-Hann</strain>
    </source>
</reference>
<dbReference type="EMBL" id="KN550244">
    <property type="protein sequence ID" value="KHJ94669.1"/>
    <property type="molecule type" value="Genomic_DNA"/>
</dbReference>
<evidence type="ECO:0000256" key="1">
    <source>
        <dbReference type="SAM" id="Coils"/>
    </source>
</evidence>
<evidence type="ECO:0000256" key="2">
    <source>
        <dbReference type="SAM" id="MobiDB-lite"/>
    </source>
</evidence>
<feature type="region of interest" description="Disordered" evidence="2">
    <location>
        <begin position="506"/>
        <end position="560"/>
    </location>
</feature>
<proteinExistence type="predicted"/>
<evidence type="ECO:0000313" key="3">
    <source>
        <dbReference type="EMBL" id="KHJ94669.1"/>
    </source>
</evidence>
<gene>
    <name evidence="3" type="ORF">OESDEN_05398</name>
</gene>
<feature type="region of interest" description="Disordered" evidence="2">
    <location>
        <begin position="166"/>
        <end position="199"/>
    </location>
</feature>
<feature type="compositionally biased region" description="Polar residues" evidence="2">
    <location>
        <begin position="179"/>
        <end position="189"/>
    </location>
</feature>
<dbReference type="Proteomes" id="UP000053660">
    <property type="component" value="Unassembled WGS sequence"/>
</dbReference>
<organism evidence="3 4">
    <name type="scientific">Oesophagostomum dentatum</name>
    <name type="common">Nodular worm</name>
    <dbReference type="NCBI Taxonomy" id="61180"/>
    <lineage>
        <taxon>Eukaryota</taxon>
        <taxon>Metazoa</taxon>
        <taxon>Ecdysozoa</taxon>
        <taxon>Nematoda</taxon>
        <taxon>Chromadorea</taxon>
        <taxon>Rhabditida</taxon>
        <taxon>Rhabditina</taxon>
        <taxon>Rhabditomorpha</taxon>
        <taxon>Strongyloidea</taxon>
        <taxon>Strongylidae</taxon>
        <taxon>Oesophagostomum</taxon>
    </lineage>
</organism>
<protein>
    <submittedName>
        <fullName evidence="3">Uncharacterized protein</fullName>
    </submittedName>
</protein>
<name>A0A0B1TBP6_OESDE</name>